<comment type="similarity">
    <text evidence="1 7">Belongs to the NOB1 family.</text>
</comment>
<dbReference type="GO" id="GO:0030688">
    <property type="term" value="C:preribosome, small subunit precursor"/>
    <property type="evidence" value="ECO:0007669"/>
    <property type="project" value="TreeGrafter"/>
</dbReference>
<dbReference type="Gene3D" id="6.20.210.10">
    <property type="entry name" value="Nin one binding (NOB1), Zn-ribbon-like"/>
    <property type="match status" value="1"/>
</dbReference>
<keyword evidence="13" id="KW-1185">Reference proteome</keyword>
<feature type="domain" description="Nin one binding (NOB1) Zn-ribbon-like" evidence="10">
    <location>
        <begin position="305"/>
        <end position="376"/>
    </location>
</feature>
<dbReference type="PANTHER" id="PTHR12814">
    <property type="entry name" value="RNA-BINDING PROTEIN NOB1"/>
    <property type="match status" value="1"/>
</dbReference>
<feature type="region of interest" description="Disordered" evidence="9">
    <location>
        <begin position="108"/>
        <end position="150"/>
    </location>
</feature>
<evidence type="ECO:0000256" key="1">
    <source>
        <dbReference type="ARBA" id="ARBA00005858"/>
    </source>
</evidence>
<dbReference type="Gene3D" id="3.40.50.1010">
    <property type="entry name" value="5'-nuclease"/>
    <property type="match status" value="1"/>
</dbReference>
<keyword evidence="6 7" id="KW-0539">Nucleus</keyword>
<dbReference type="PIRSF" id="PIRSF037125">
    <property type="entry name" value="D-site_20S_pre-rRNA_nuclease"/>
    <property type="match status" value="1"/>
</dbReference>
<keyword evidence="4" id="KW-0378">Hydrolase</keyword>
<keyword evidence="5 7" id="KW-0862">Zinc</keyword>
<dbReference type="GO" id="GO:0046872">
    <property type="term" value="F:metal ion binding"/>
    <property type="evidence" value="ECO:0007669"/>
    <property type="project" value="UniProtKB-UniRule"/>
</dbReference>
<evidence type="ECO:0000256" key="7">
    <source>
        <dbReference type="PIRNR" id="PIRNR037125"/>
    </source>
</evidence>
<name>A0A9P4QG46_9PEZI</name>
<gene>
    <name evidence="12" type="ORF">K431DRAFT_281147</name>
</gene>
<evidence type="ECO:0000256" key="5">
    <source>
        <dbReference type="ARBA" id="ARBA00022833"/>
    </source>
</evidence>
<comment type="caution">
    <text evidence="12">The sequence shown here is derived from an EMBL/GenBank/DDBJ whole genome shotgun (WGS) entry which is preliminary data.</text>
</comment>
<dbReference type="OrthoDB" id="446759at2759"/>
<dbReference type="InterPro" id="IPR033411">
    <property type="entry name" value="Ribonuclease_PIN"/>
</dbReference>
<feature type="binding site" evidence="8">
    <location>
        <position position="333"/>
    </location>
    <ligand>
        <name>Zn(2+)</name>
        <dbReference type="ChEBI" id="CHEBI:29105"/>
    </ligand>
</feature>
<dbReference type="CDD" id="cd09876">
    <property type="entry name" value="PIN_Nob1-like"/>
    <property type="match status" value="1"/>
</dbReference>
<feature type="binding site" evidence="8">
    <location>
        <position position="330"/>
    </location>
    <ligand>
        <name>Zn(2+)</name>
        <dbReference type="ChEBI" id="CHEBI:29105"/>
    </ligand>
</feature>
<dbReference type="GO" id="GO:0005730">
    <property type="term" value="C:nucleolus"/>
    <property type="evidence" value="ECO:0007669"/>
    <property type="project" value="UniProtKB-SubCell"/>
</dbReference>
<dbReference type="GO" id="GO:0030490">
    <property type="term" value="P:maturation of SSU-rRNA"/>
    <property type="evidence" value="ECO:0007669"/>
    <property type="project" value="TreeGrafter"/>
</dbReference>
<feature type="domain" description="Ribonuclease PIN" evidence="11">
    <location>
        <begin position="10"/>
        <end position="101"/>
    </location>
</feature>
<feature type="region of interest" description="Disordered" evidence="9">
    <location>
        <begin position="403"/>
        <end position="452"/>
    </location>
</feature>
<dbReference type="InterPro" id="IPR036283">
    <property type="entry name" value="NOB1_Zf-like_sf"/>
</dbReference>
<feature type="compositionally biased region" description="Polar residues" evidence="9">
    <location>
        <begin position="223"/>
        <end position="240"/>
    </location>
</feature>
<evidence type="ECO:0000256" key="3">
    <source>
        <dbReference type="ARBA" id="ARBA00022723"/>
    </source>
</evidence>
<feature type="binding site" evidence="8">
    <location>
        <position position="318"/>
    </location>
    <ligand>
        <name>Zn(2+)</name>
        <dbReference type="ChEBI" id="CHEBI:29105"/>
    </ligand>
</feature>
<feature type="compositionally biased region" description="Polar residues" evidence="9">
    <location>
        <begin position="134"/>
        <end position="144"/>
    </location>
</feature>
<dbReference type="InterPro" id="IPR017117">
    <property type="entry name" value="Nob1_euk"/>
</dbReference>
<evidence type="ECO:0000256" key="4">
    <source>
        <dbReference type="ARBA" id="ARBA00022801"/>
    </source>
</evidence>
<feature type="binding site" evidence="8">
    <location>
        <position position="315"/>
    </location>
    <ligand>
        <name>Zn(2+)</name>
        <dbReference type="ChEBI" id="CHEBI:29105"/>
    </ligand>
</feature>
<dbReference type="InterPro" id="IPR014881">
    <property type="entry name" value="NOB1_Zn-bd"/>
</dbReference>
<reference evidence="12" key="1">
    <citation type="journal article" date="2020" name="Stud. Mycol.">
        <title>101 Dothideomycetes genomes: a test case for predicting lifestyles and emergence of pathogens.</title>
        <authorList>
            <person name="Haridas S."/>
            <person name="Albert R."/>
            <person name="Binder M."/>
            <person name="Bloem J."/>
            <person name="Labutti K."/>
            <person name="Salamov A."/>
            <person name="Andreopoulos B."/>
            <person name="Baker S."/>
            <person name="Barry K."/>
            <person name="Bills G."/>
            <person name="Bluhm B."/>
            <person name="Cannon C."/>
            <person name="Castanera R."/>
            <person name="Culley D."/>
            <person name="Daum C."/>
            <person name="Ezra D."/>
            <person name="Gonzalez J."/>
            <person name="Henrissat B."/>
            <person name="Kuo A."/>
            <person name="Liang C."/>
            <person name="Lipzen A."/>
            <person name="Lutzoni F."/>
            <person name="Magnuson J."/>
            <person name="Mondo S."/>
            <person name="Nolan M."/>
            <person name="Ohm R."/>
            <person name="Pangilinan J."/>
            <person name="Park H.-J."/>
            <person name="Ramirez L."/>
            <person name="Alfaro M."/>
            <person name="Sun H."/>
            <person name="Tritt A."/>
            <person name="Yoshinaga Y."/>
            <person name="Zwiers L.-H."/>
            <person name="Turgeon B."/>
            <person name="Goodwin S."/>
            <person name="Spatafora J."/>
            <person name="Crous P."/>
            <person name="Grigoriev I."/>
        </authorList>
    </citation>
    <scope>NUCLEOTIDE SEQUENCE</scope>
    <source>
        <strain evidence="12">CBS 116435</strain>
    </source>
</reference>
<dbReference type="AlphaFoldDB" id="A0A9P4QG46"/>
<sequence>MDDQKPVHTVVLDTGAVIKNEPPVSTLLKQCESLVTVPEIVSEIKDAAARSRFETTLRPFLSIRSPHPTSIKFVTDFARKTGDLAVLSRPDISIIALTYELECERNGGDWRLRSAPGQKRMNGAPPTRGREPTTENPSEQNIQVQEHPVLNEEVDVPVTNETSNHEVEGSVALDPITEHTPDVTVNEQRASSDQEITKSSAGEVQFRATELEQLSIQEEKVSSDSQPQVDSAQNPAPSQSDDSDSEGWITPSNLKKKQAEDAATSTVQTPEPKTMQVAVLTTDFAMQNVILQINLNLLSPSMSRVKHLKTYVLRCHACFQVCKIMTKQFCPRCGQPNLTRVACSTNSNGEFKLHLKKNMQWNTRGDRFSIPKPSHGSANRQVYGGGKGGWGHDLILAEDQKEYQRAATEEKRTKERGLMDPDYLPSILTGDRGRAGGRPKVGAGRNINSRKR</sequence>
<dbReference type="GO" id="GO:0016787">
    <property type="term" value="F:hydrolase activity"/>
    <property type="evidence" value="ECO:0007669"/>
    <property type="project" value="UniProtKB-KW"/>
</dbReference>
<dbReference type="Proteomes" id="UP000799441">
    <property type="component" value="Unassembled WGS sequence"/>
</dbReference>
<feature type="region of interest" description="Disordered" evidence="9">
    <location>
        <begin position="217"/>
        <end position="270"/>
    </location>
</feature>
<evidence type="ECO:0000256" key="2">
    <source>
        <dbReference type="ARBA" id="ARBA00022722"/>
    </source>
</evidence>
<comment type="function">
    <text evidence="7">Required for the synthesis of 40S ribosome subunits. Has a role in processing 20S pre-rRNA into the mature 18S rRNA, where it is required for cleavage at the 3' end of the mature 18S rRNA (D-site). Accompanies the 20S pre-rRNA from the nucleus to the cytoplasm.</text>
</comment>
<comment type="subcellular location">
    <subcellularLocation>
        <location evidence="7">Nucleus</location>
        <location evidence="7">Nucleolus</location>
    </subcellularLocation>
</comment>
<keyword evidence="2" id="KW-0540">Nuclease</keyword>
<feature type="compositionally biased region" description="Basic and acidic residues" evidence="9">
    <location>
        <begin position="403"/>
        <end position="419"/>
    </location>
</feature>
<dbReference type="GO" id="GO:0005737">
    <property type="term" value="C:cytoplasm"/>
    <property type="evidence" value="ECO:0007669"/>
    <property type="project" value="UniProtKB-ARBA"/>
</dbReference>
<evidence type="ECO:0000313" key="13">
    <source>
        <dbReference type="Proteomes" id="UP000799441"/>
    </source>
</evidence>
<dbReference type="PANTHER" id="PTHR12814:SF2">
    <property type="entry name" value="RNA-BINDING PROTEIN NOB1"/>
    <property type="match status" value="1"/>
</dbReference>
<organism evidence="12 13">
    <name type="scientific">Polychaeton citri CBS 116435</name>
    <dbReference type="NCBI Taxonomy" id="1314669"/>
    <lineage>
        <taxon>Eukaryota</taxon>
        <taxon>Fungi</taxon>
        <taxon>Dikarya</taxon>
        <taxon>Ascomycota</taxon>
        <taxon>Pezizomycotina</taxon>
        <taxon>Dothideomycetes</taxon>
        <taxon>Dothideomycetidae</taxon>
        <taxon>Capnodiales</taxon>
        <taxon>Capnodiaceae</taxon>
        <taxon>Polychaeton</taxon>
    </lineage>
</organism>
<evidence type="ECO:0000259" key="10">
    <source>
        <dbReference type="Pfam" id="PF08772"/>
    </source>
</evidence>
<dbReference type="GO" id="GO:0004521">
    <property type="term" value="F:RNA endonuclease activity"/>
    <property type="evidence" value="ECO:0007669"/>
    <property type="project" value="UniProtKB-UniRule"/>
</dbReference>
<dbReference type="EMBL" id="MU003768">
    <property type="protein sequence ID" value="KAF2725185.1"/>
    <property type="molecule type" value="Genomic_DNA"/>
</dbReference>
<proteinExistence type="inferred from homology"/>
<dbReference type="FunFam" id="3.40.50.1010:FF:000020">
    <property type="entry name" value="20S-pre-rRNA D-site endonuclease NOB1"/>
    <property type="match status" value="1"/>
</dbReference>
<evidence type="ECO:0000313" key="12">
    <source>
        <dbReference type="EMBL" id="KAF2725185.1"/>
    </source>
</evidence>
<evidence type="ECO:0000256" key="8">
    <source>
        <dbReference type="PIRSR" id="PIRSR037125-1"/>
    </source>
</evidence>
<dbReference type="Pfam" id="PF17146">
    <property type="entry name" value="PIN_6"/>
    <property type="match status" value="1"/>
</dbReference>
<evidence type="ECO:0000256" key="6">
    <source>
        <dbReference type="ARBA" id="ARBA00023242"/>
    </source>
</evidence>
<dbReference type="Pfam" id="PF08772">
    <property type="entry name" value="Zn_ribbon_NOB1"/>
    <property type="match status" value="1"/>
</dbReference>
<accession>A0A9P4QG46</accession>
<dbReference type="InterPro" id="IPR039907">
    <property type="entry name" value="NOB1"/>
</dbReference>
<evidence type="ECO:0000256" key="9">
    <source>
        <dbReference type="SAM" id="MobiDB-lite"/>
    </source>
</evidence>
<dbReference type="SUPFAM" id="SSF144206">
    <property type="entry name" value="NOB1 zinc finger-like"/>
    <property type="match status" value="1"/>
</dbReference>
<protein>
    <recommendedName>
        <fullName evidence="7">20S-pre-rRNA D-site endonuclease NOB1</fullName>
    </recommendedName>
</protein>
<evidence type="ECO:0000259" key="11">
    <source>
        <dbReference type="Pfam" id="PF17146"/>
    </source>
</evidence>
<keyword evidence="3 7" id="KW-0479">Metal-binding</keyword>